<dbReference type="EMBL" id="CH476629">
    <property type="protein sequence ID" value="EDO04798.1"/>
    <property type="molecule type" value="Genomic_DNA"/>
</dbReference>
<dbReference type="HOGENOM" id="CLU_2868976_0_0_1"/>
<reference evidence="2" key="1">
    <citation type="journal article" date="2011" name="PLoS Genet.">
        <title>Genomic analysis of the necrotrophic fungal pathogens Sclerotinia sclerotiorum and Botrytis cinerea.</title>
        <authorList>
            <person name="Amselem J."/>
            <person name="Cuomo C.A."/>
            <person name="van Kan J.A."/>
            <person name="Viaud M."/>
            <person name="Benito E.P."/>
            <person name="Couloux A."/>
            <person name="Coutinho P.M."/>
            <person name="de Vries R.P."/>
            <person name="Dyer P.S."/>
            <person name="Fillinger S."/>
            <person name="Fournier E."/>
            <person name="Gout L."/>
            <person name="Hahn M."/>
            <person name="Kohn L."/>
            <person name="Lapalu N."/>
            <person name="Plummer K.M."/>
            <person name="Pradier J.M."/>
            <person name="Quevillon E."/>
            <person name="Sharon A."/>
            <person name="Simon A."/>
            <person name="ten Have A."/>
            <person name="Tudzynski B."/>
            <person name="Tudzynski P."/>
            <person name="Wincker P."/>
            <person name="Andrew M."/>
            <person name="Anthouard V."/>
            <person name="Beever R.E."/>
            <person name="Beffa R."/>
            <person name="Benoit I."/>
            <person name="Bouzid O."/>
            <person name="Brault B."/>
            <person name="Chen Z."/>
            <person name="Choquer M."/>
            <person name="Collemare J."/>
            <person name="Cotton P."/>
            <person name="Danchin E.G."/>
            <person name="Da Silva C."/>
            <person name="Gautier A."/>
            <person name="Giraud C."/>
            <person name="Giraud T."/>
            <person name="Gonzalez C."/>
            <person name="Grossetete S."/>
            <person name="Guldener U."/>
            <person name="Henrissat B."/>
            <person name="Howlett B.J."/>
            <person name="Kodira C."/>
            <person name="Kretschmer M."/>
            <person name="Lappartient A."/>
            <person name="Leroch M."/>
            <person name="Levis C."/>
            <person name="Mauceli E."/>
            <person name="Neuveglise C."/>
            <person name="Oeser B."/>
            <person name="Pearson M."/>
            <person name="Poulain J."/>
            <person name="Poussereau N."/>
            <person name="Quesneville H."/>
            <person name="Rascle C."/>
            <person name="Schumacher J."/>
            <person name="Segurens B."/>
            <person name="Sexton A."/>
            <person name="Silva E."/>
            <person name="Sirven C."/>
            <person name="Soanes D.M."/>
            <person name="Talbot N.J."/>
            <person name="Templeton M."/>
            <person name="Yandava C."/>
            <person name="Yarden O."/>
            <person name="Zeng Q."/>
            <person name="Rollins J.A."/>
            <person name="Lebrun M.H."/>
            <person name="Dickman M."/>
        </authorList>
    </citation>
    <scope>NUCLEOTIDE SEQUENCE [LARGE SCALE GENOMIC DNA]</scope>
    <source>
        <strain evidence="2">ATCC 18683 / 1980 / Ss-1</strain>
    </source>
</reference>
<evidence type="ECO:0000313" key="1">
    <source>
        <dbReference type="EMBL" id="EDO04798.1"/>
    </source>
</evidence>
<keyword evidence="2" id="KW-1185">Reference proteome</keyword>
<dbReference type="RefSeq" id="XP_001591835.1">
    <property type="nucleotide sequence ID" value="XM_001591785.1"/>
</dbReference>
<evidence type="ECO:0000313" key="2">
    <source>
        <dbReference type="Proteomes" id="UP000001312"/>
    </source>
</evidence>
<gene>
    <name evidence="1" type="ORF">SS1G_07281</name>
</gene>
<dbReference type="AlphaFoldDB" id="A7EPN2"/>
<accession>A7EPN2</accession>
<dbReference type="InParanoid" id="A7EPN2"/>
<dbReference type="GeneID" id="5488054"/>
<proteinExistence type="predicted"/>
<name>A7EPN2_SCLS1</name>
<protein>
    <submittedName>
        <fullName evidence="1">Uncharacterized protein</fullName>
    </submittedName>
</protein>
<dbReference type="Proteomes" id="UP000001312">
    <property type="component" value="Unassembled WGS sequence"/>
</dbReference>
<sequence length="64" mass="7707">MALQISLRLRRACTLKLQRQRMIGPRLLSRFAGYSAFLNTQKERRLPLLYLDRERGFFINKFYA</sequence>
<organism evidence="1 2">
    <name type="scientific">Sclerotinia sclerotiorum (strain ATCC 18683 / 1980 / Ss-1)</name>
    <name type="common">White mold</name>
    <name type="synonym">Whetzelinia sclerotiorum</name>
    <dbReference type="NCBI Taxonomy" id="665079"/>
    <lineage>
        <taxon>Eukaryota</taxon>
        <taxon>Fungi</taxon>
        <taxon>Dikarya</taxon>
        <taxon>Ascomycota</taxon>
        <taxon>Pezizomycotina</taxon>
        <taxon>Leotiomycetes</taxon>
        <taxon>Helotiales</taxon>
        <taxon>Sclerotiniaceae</taxon>
        <taxon>Sclerotinia</taxon>
    </lineage>
</organism>
<dbReference type="KEGG" id="ssl:SS1G_07281"/>